<reference evidence="3" key="1">
    <citation type="journal article" date="2019" name="Environ. Microbiol.">
        <title>Fungal ecological strategies reflected in gene transcription - a case study of two litter decomposers.</title>
        <authorList>
            <person name="Barbi F."/>
            <person name="Kohler A."/>
            <person name="Barry K."/>
            <person name="Baskaran P."/>
            <person name="Daum C."/>
            <person name="Fauchery L."/>
            <person name="Ihrmark K."/>
            <person name="Kuo A."/>
            <person name="LaButti K."/>
            <person name="Lipzen A."/>
            <person name="Morin E."/>
            <person name="Grigoriev I.V."/>
            <person name="Henrissat B."/>
            <person name="Lindahl B."/>
            <person name="Martin F."/>
        </authorList>
    </citation>
    <scope>NUCLEOTIDE SEQUENCE</scope>
    <source>
        <strain evidence="3">JB14</strain>
    </source>
</reference>
<keyword evidence="1" id="KW-1133">Transmembrane helix</keyword>
<dbReference type="InterPro" id="IPR053001">
    <property type="entry name" value="MNNG_permease-like"/>
</dbReference>
<dbReference type="EMBL" id="ML769509">
    <property type="protein sequence ID" value="KAE9396701.1"/>
    <property type="molecule type" value="Genomic_DNA"/>
</dbReference>
<dbReference type="PANTHER" id="PTHR34814:SF1">
    <property type="entry name" value="NITROSOGUANIDINE RESISTANCE PROTEIN SNG1"/>
    <property type="match status" value="1"/>
</dbReference>
<proteinExistence type="predicted"/>
<feature type="transmembrane region" description="Helical" evidence="1">
    <location>
        <begin position="391"/>
        <end position="407"/>
    </location>
</feature>
<feature type="transmembrane region" description="Helical" evidence="1">
    <location>
        <begin position="47"/>
        <end position="68"/>
    </location>
</feature>
<keyword evidence="1" id="KW-0812">Transmembrane</keyword>
<organism evidence="3 4">
    <name type="scientific">Gymnopus androsaceus JB14</name>
    <dbReference type="NCBI Taxonomy" id="1447944"/>
    <lineage>
        <taxon>Eukaryota</taxon>
        <taxon>Fungi</taxon>
        <taxon>Dikarya</taxon>
        <taxon>Basidiomycota</taxon>
        <taxon>Agaricomycotina</taxon>
        <taxon>Agaricomycetes</taxon>
        <taxon>Agaricomycetidae</taxon>
        <taxon>Agaricales</taxon>
        <taxon>Marasmiineae</taxon>
        <taxon>Omphalotaceae</taxon>
        <taxon>Gymnopus</taxon>
    </lineage>
</organism>
<feature type="transmembrane region" description="Helical" evidence="1">
    <location>
        <begin position="307"/>
        <end position="327"/>
    </location>
</feature>
<dbReference type="OrthoDB" id="2140105at2759"/>
<sequence>MLLYTRALRPTIRAPTRPFPIQRSPPSRRHFFDGNLKIARDIYFKTVFGGTIALIIAMFAIFSIYWGALWKAPAHQLNGWVVDFDHSNIGSVVVEALQASSASTYIRWTAVSSSNFPGGASQVGDEVVDEKTWIAVVVNANATSNLQSAVSSVDSSYNGSSAIVVYGNQARSENGYNTILLPTVEAALISITQSFALQFATELASTSSNLTNLLANAPQTVTQPISFTVDNLRPFDIPVATAMTYVGLIYTLILAYFIVNISLSARMMSGLETHLKTSSIIRLAPSLLFLPIFLPLLILFASQFGSAGFVLFWMLNWLGMLSVGLALEAMLTLLTIKGVPFFMILLIISNVSVCFLPIDVLPGIYHYGYGFVFYNISCAVRTILFGTKNNLGLNFGILIAMDLQVFLL</sequence>
<feature type="transmembrane region" description="Helical" evidence="1">
    <location>
        <begin position="237"/>
        <end position="259"/>
    </location>
</feature>
<dbReference type="PANTHER" id="PTHR34814">
    <property type="entry name" value="NITROSOGUANIDINE RESISTANCE PROTEIN SNG1"/>
    <property type="match status" value="1"/>
</dbReference>
<feature type="transmembrane region" description="Helical" evidence="1">
    <location>
        <begin position="339"/>
        <end position="358"/>
    </location>
</feature>
<dbReference type="InterPro" id="IPR022703">
    <property type="entry name" value="DUF3533"/>
</dbReference>
<evidence type="ECO:0000313" key="3">
    <source>
        <dbReference type="EMBL" id="KAE9396701.1"/>
    </source>
</evidence>
<dbReference type="Proteomes" id="UP000799118">
    <property type="component" value="Unassembled WGS sequence"/>
</dbReference>
<dbReference type="GO" id="GO:0016020">
    <property type="term" value="C:membrane"/>
    <property type="evidence" value="ECO:0007669"/>
    <property type="project" value="TreeGrafter"/>
</dbReference>
<evidence type="ECO:0000313" key="4">
    <source>
        <dbReference type="Proteomes" id="UP000799118"/>
    </source>
</evidence>
<keyword evidence="1" id="KW-0472">Membrane</keyword>
<keyword evidence="4" id="KW-1185">Reference proteome</keyword>
<name>A0A6A4HG48_9AGAR</name>
<feature type="transmembrane region" description="Helical" evidence="1">
    <location>
        <begin position="364"/>
        <end position="384"/>
    </location>
</feature>
<feature type="transmembrane region" description="Helical" evidence="1">
    <location>
        <begin position="280"/>
        <end position="301"/>
    </location>
</feature>
<dbReference type="AlphaFoldDB" id="A0A6A4HG48"/>
<gene>
    <name evidence="3" type="ORF">BT96DRAFT_958115</name>
</gene>
<evidence type="ECO:0000259" key="2">
    <source>
        <dbReference type="Pfam" id="PF12051"/>
    </source>
</evidence>
<protein>
    <recommendedName>
        <fullName evidence="2">DUF3533 domain-containing protein</fullName>
    </recommendedName>
</protein>
<evidence type="ECO:0000256" key="1">
    <source>
        <dbReference type="SAM" id="Phobius"/>
    </source>
</evidence>
<feature type="domain" description="DUF3533" evidence="2">
    <location>
        <begin position="52"/>
        <end position="400"/>
    </location>
</feature>
<dbReference type="Pfam" id="PF12051">
    <property type="entry name" value="DUF3533"/>
    <property type="match status" value="1"/>
</dbReference>
<accession>A0A6A4HG48</accession>